<name>A0A834ZHX0_TETSI</name>
<keyword evidence="3" id="KW-1185">Reference proteome</keyword>
<dbReference type="OrthoDB" id="264354at2759"/>
<organism evidence="2 3">
    <name type="scientific">Tetracentron sinense</name>
    <name type="common">Spur-leaf</name>
    <dbReference type="NCBI Taxonomy" id="13715"/>
    <lineage>
        <taxon>Eukaryota</taxon>
        <taxon>Viridiplantae</taxon>
        <taxon>Streptophyta</taxon>
        <taxon>Embryophyta</taxon>
        <taxon>Tracheophyta</taxon>
        <taxon>Spermatophyta</taxon>
        <taxon>Magnoliopsida</taxon>
        <taxon>Trochodendrales</taxon>
        <taxon>Trochodendraceae</taxon>
        <taxon>Tetracentron</taxon>
    </lineage>
</organism>
<accession>A0A834ZHX0</accession>
<dbReference type="PANTHER" id="PTHR23012:SF174">
    <property type="entry name" value="OS01G0121200 PROTEIN"/>
    <property type="match status" value="1"/>
</dbReference>
<dbReference type="GO" id="GO:0016020">
    <property type="term" value="C:membrane"/>
    <property type="evidence" value="ECO:0007669"/>
    <property type="project" value="TreeGrafter"/>
</dbReference>
<dbReference type="GO" id="GO:0016567">
    <property type="term" value="P:protein ubiquitination"/>
    <property type="evidence" value="ECO:0007669"/>
    <property type="project" value="TreeGrafter"/>
</dbReference>
<gene>
    <name evidence="2" type="ORF">HHK36_006855</name>
</gene>
<dbReference type="Proteomes" id="UP000655225">
    <property type="component" value="Unassembled WGS sequence"/>
</dbReference>
<protein>
    <submittedName>
        <fullName evidence="2">Uncharacterized protein</fullName>
    </submittedName>
</protein>
<proteinExistence type="predicted"/>
<evidence type="ECO:0000313" key="3">
    <source>
        <dbReference type="Proteomes" id="UP000655225"/>
    </source>
</evidence>
<dbReference type="PANTHER" id="PTHR23012">
    <property type="entry name" value="RING/FYVE/PHD ZINC FINGER DOMAIN-CONTAINING"/>
    <property type="match status" value="1"/>
</dbReference>
<dbReference type="InterPro" id="IPR033275">
    <property type="entry name" value="MARCH-like"/>
</dbReference>
<reference evidence="2 3" key="1">
    <citation type="submission" date="2020-04" db="EMBL/GenBank/DDBJ databases">
        <title>Plant Genome Project.</title>
        <authorList>
            <person name="Zhang R.-G."/>
        </authorList>
    </citation>
    <scope>NUCLEOTIDE SEQUENCE [LARGE SCALE GENOMIC DNA]</scope>
    <source>
        <strain evidence="2">YNK0</strain>
        <tissue evidence="2">Leaf</tissue>
    </source>
</reference>
<comment type="caution">
    <text evidence="2">The sequence shown here is derived from an EMBL/GenBank/DDBJ whole genome shotgun (WGS) entry which is preliminary data.</text>
</comment>
<evidence type="ECO:0000313" key="2">
    <source>
        <dbReference type="EMBL" id="KAF8407720.1"/>
    </source>
</evidence>
<dbReference type="AlphaFoldDB" id="A0A834ZHX0"/>
<dbReference type="OMA" id="MQGSENA"/>
<dbReference type="EMBL" id="JABCRI010000004">
    <property type="protein sequence ID" value="KAF8407720.1"/>
    <property type="molecule type" value="Genomic_DNA"/>
</dbReference>
<feature type="region of interest" description="Disordered" evidence="1">
    <location>
        <begin position="20"/>
        <end position="49"/>
    </location>
</feature>
<evidence type="ECO:0000256" key="1">
    <source>
        <dbReference type="SAM" id="MobiDB-lite"/>
    </source>
</evidence>
<dbReference type="GO" id="GO:0004842">
    <property type="term" value="F:ubiquitin-protein transferase activity"/>
    <property type="evidence" value="ECO:0007669"/>
    <property type="project" value="TreeGrafter"/>
</dbReference>
<sequence>MGDHFVLLVDRLLTESPLEATIESKNQSQEVAPSAEEARITNSSSHKMDFGSGSFPRKLVECRFCHDEDEDPNMETPCSCCGSLKLKVGFNLCNFSHQKFSLFCI</sequence>